<keyword evidence="2" id="KW-0819">tRNA processing</keyword>
<dbReference type="AlphaFoldDB" id="A0A1W1DL26"/>
<evidence type="ECO:0000259" key="4">
    <source>
        <dbReference type="Pfam" id="PF01416"/>
    </source>
</evidence>
<dbReference type="GO" id="GO:0031119">
    <property type="term" value="P:tRNA pseudouridine synthesis"/>
    <property type="evidence" value="ECO:0007669"/>
    <property type="project" value="TreeGrafter"/>
</dbReference>
<dbReference type="InterPro" id="IPR020094">
    <property type="entry name" value="TruA/RsuA/RluB/E/F_N"/>
</dbReference>
<dbReference type="PIRSF" id="PIRSF001430">
    <property type="entry name" value="tRNA_psdUrid_synth"/>
    <property type="match status" value="1"/>
</dbReference>
<keyword evidence="3" id="KW-0413">Isomerase</keyword>
<dbReference type="EMBL" id="FPHV01000149">
    <property type="protein sequence ID" value="SFV82174.1"/>
    <property type="molecule type" value="Genomic_DNA"/>
</dbReference>
<dbReference type="Gene3D" id="3.30.70.660">
    <property type="entry name" value="Pseudouridine synthase I, catalytic domain, C-terminal subdomain"/>
    <property type="match status" value="1"/>
</dbReference>
<dbReference type="HAMAP" id="MF_00171">
    <property type="entry name" value="TruA"/>
    <property type="match status" value="1"/>
</dbReference>
<name>A0A1W1DL26_9ZZZZ</name>
<organism evidence="5">
    <name type="scientific">hydrothermal vent metagenome</name>
    <dbReference type="NCBI Taxonomy" id="652676"/>
    <lineage>
        <taxon>unclassified sequences</taxon>
        <taxon>metagenomes</taxon>
        <taxon>ecological metagenomes</taxon>
    </lineage>
</organism>
<dbReference type="GO" id="GO:0003723">
    <property type="term" value="F:RNA binding"/>
    <property type="evidence" value="ECO:0007669"/>
    <property type="project" value="InterPro"/>
</dbReference>
<evidence type="ECO:0000256" key="3">
    <source>
        <dbReference type="ARBA" id="ARBA00023235"/>
    </source>
</evidence>
<evidence type="ECO:0000256" key="1">
    <source>
        <dbReference type="ARBA" id="ARBA00009375"/>
    </source>
</evidence>
<dbReference type="GO" id="GO:0004730">
    <property type="term" value="F:pseudouridylate synthase activity"/>
    <property type="evidence" value="ECO:0007669"/>
    <property type="project" value="UniProtKB-EC"/>
</dbReference>
<dbReference type="Pfam" id="PF01416">
    <property type="entry name" value="PseudoU_synth_1"/>
    <property type="match status" value="2"/>
</dbReference>
<reference evidence="5" key="1">
    <citation type="submission" date="2016-10" db="EMBL/GenBank/DDBJ databases">
        <authorList>
            <person name="de Groot N.N."/>
        </authorList>
    </citation>
    <scope>NUCLEOTIDE SEQUENCE</scope>
</reference>
<comment type="similarity">
    <text evidence="1">Belongs to the tRNA pseudouridine synthase TruA family.</text>
</comment>
<dbReference type="InterPro" id="IPR001406">
    <property type="entry name" value="PsdUridine_synth_TruA"/>
</dbReference>
<dbReference type="GO" id="GO:0009982">
    <property type="term" value="F:pseudouridine synthase activity"/>
    <property type="evidence" value="ECO:0007669"/>
    <property type="project" value="InterPro"/>
</dbReference>
<dbReference type="PANTHER" id="PTHR11142">
    <property type="entry name" value="PSEUDOURIDYLATE SYNTHASE"/>
    <property type="match status" value="1"/>
</dbReference>
<dbReference type="PANTHER" id="PTHR11142:SF0">
    <property type="entry name" value="TRNA PSEUDOURIDINE SYNTHASE-LIKE 1"/>
    <property type="match status" value="1"/>
</dbReference>
<feature type="domain" description="Pseudouridine synthase I TruA alpha/beta" evidence="4">
    <location>
        <begin position="8"/>
        <end position="104"/>
    </location>
</feature>
<evidence type="ECO:0000313" key="5">
    <source>
        <dbReference type="EMBL" id="SFV82174.1"/>
    </source>
</evidence>
<accession>A0A1W1DL26</accession>
<feature type="domain" description="Pseudouridine synthase I TruA alpha/beta" evidence="4">
    <location>
        <begin position="143"/>
        <end position="245"/>
    </location>
</feature>
<dbReference type="InterPro" id="IPR020097">
    <property type="entry name" value="PsdUridine_synth_TruA_a/b_dom"/>
</dbReference>
<dbReference type="CDD" id="cd02570">
    <property type="entry name" value="PseudoU_synth_EcTruA"/>
    <property type="match status" value="1"/>
</dbReference>
<dbReference type="InterPro" id="IPR020103">
    <property type="entry name" value="PsdUridine_synth_cat_dom_sf"/>
</dbReference>
<protein>
    <submittedName>
        <fullName evidence="5">tRNA pseudouridine synthase A</fullName>
        <ecNumber evidence="5">4.2.1.70</ecNumber>
    </submittedName>
</protein>
<dbReference type="InterPro" id="IPR020095">
    <property type="entry name" value="PsdUridine_synth_TruA_C"/>
</dbReference>
<dbReference type="FunFam" id="3.30.70.580:FF:000001">
    <property type="entry name" value="tRNA pseudouridine synthase A"/>
    <property type="match status" value="1"/>
</dbReference>
<gene>
    <name evidence="5" type="ORF">MNB_SUP05-6-417</name>
</gene>
<keyword evidence="5" id="KW-0456">Lyase</keyword>
<proteinExistence type="inferred from homology"/>
<evidence type="ECO:0000256" key="2">
    <source>
        <dbReference type="ARBA" id="ARBA00022694"/>
    </source>
</evidence>
<dbReference type="Gene3D" id="3.30.70.580">
    <property type="entry name" value="Pseudouridine synthase I, catalytic domain, N-terminal subdomain"/>
    <property type="match status" value="1"/>
</dbReference>
<dbReference type="EC" id="4.2.1.70" evidence="5"/>
<sequence>MKLALGVEYLGTNFHGWQLQKSGIRTVQQVVEEALSSIADKPIRVFCSGRTDAGVHALEQVIHFETDVEREDNAWLFGGNVNLPYDVNFKWAKQVNDDFHARFNAHARQYHYKIHNTPVRSALVGAYSLWEPRKLDITAMSVAAEYLLGEHDFSSFRGSLCQAKSPIKTIEFIRLTQTDHEILLDIKANAFLHHMVRNIVGTLLKVGRGEKTIEWVKEVLEAKDRKRAGATAEPQGLYFVKAFYENL</sequence>
<dbReference type="SUPFAM" id="SSF55120">
    <property type="entry name" value="Pseudouridine synthase"/>
    <property type="match status" value="1"/>
</dbReference>
<dbReference type="NCBIfam" id="TIGR00071">
    <property type="entry name" value="hisT_truA"/>
    <property type="match status" value="1"/>
</dbReference>